<evidence type="ECO:0000313" key="4">
    <source>
        <dbReference type="Proteomes" id="UP000827724"/>
    </source>
</evidence>
<reference evidence="3" key="1">
    <citation type="submission" date="2021-08" db="EMBL/GenBank/DDBJ databases">
        <title>Chromosome-Level Trichoderma cornu-damae using Hi-C Data.</title>
        <authorList>
            <person name="Kim C.S."/>
        </authorList>
    </citation>
    <scope>NUCLEOTIDE SEQUENCE</scope>
    <source>
        <strain evidence="3">KA19-0412C</strain>
    </source>
</reference>
<gene>
    <name evidence="3" type="ORF">Trco_001705</name>
</gene>
<keyword evidence="1" id="KW-0539">Nucleus</keyword>
<dbReference type="CDD" id="cd12148">
    <property type="entry name" value="fungal_TF_MHR"/>
    <property type="match status" value="1"/>
</dbReference>
<evidence type="ECO:0000259" key="2">
    <source>
        <dbReference type="SMART" id="SM00906"/>
    </source>
</evidence>
<organism evidence="3 4">
    <name type="scientific">Trichoderma cornu-damae</name>
    <dbReference type="NCBI Taxonomy" id="654480"/>
    <lineage>
        <taxon>Eukaryota</taxon>
        <taxon>Fungi</taxon>
        <taxon>Dikarya</taxon>
        <taxon>Ascomycota</taxon>
        <taxon>Pezizomycotina</taxon>
        <taxon>Sordariomycetes</taxon>
        <taxon>Hypocreomycetidae</taxon>
        <taxon>Hypocreales</taxon>
        <taxon>Hypocreaceae</taxon>
        <taxon>Trichoderma</taxon>
    </lineage>
</organism>
<keyword evidence="4" id="KW-1185">Reference proteome</keyword>
<feature type="domain" description="Xylanolytic transcriptional activator regulatory" evidence="2">
    <location>
        <begin position="96"/>
        <end position="173"/>
    </location>
</feature>
<evidence type="ECO:0000256" key="1">
    <source>
        <dbReference type="ARBA" id="ARBA00023242"/>
    </source>
</evidence>
<dbReference type="AlphaFoldDB" id="A0A9P8TX56"/>
<dbReference type="PANTHER" id="PTHR47425">
    <property type="entry name" value="FARB-RELATED"/>
    <property type="match status" value="1"/>
</dbReference>
<dbReference type="SMART" id="SM00906">
    <property type="entry name" value="Fungal_trans"/>
    <property type="match status" value="1"/>
</dbReference>
<proteinExistence type="predicted"/>
<sequence>MPVLEADKLLEYHRSKRLHEYSLILMWSLFTISCNYVPAEIYESEGFTSRKAMKAEMFSRAVCLYHNGGEKNKFTLLQATLLLGFWNSDIEDHMQPWHWSGQAINLCQVLGLHRDIDSVGYNTNITERQRPLFRRLWWTCFWRDRWISVALGRPLRINLDDSDTPDPLVTDMAADLEGIPESISAAYLPRDLPQLAEKWIQLIHMAKLLGKILTQCYQLRRPKPTIAQIDSLESEILRFGLADHPDPMLSRLATFYHYHLQLHYQLSHLGHILSAL</sequence>
<dbReference type="PANTHER" id="PTHR47425:SF3">
    <property type="entry name" value="ZN(II)2CYS6 TRANSCRIPTION FACTOR (EUROFUNG)"/>
    <property type="match status" value="1"/>
</dbReference>
<dbReference type="GO" id="GO:0006351">
    <property type="term" value="P:DNA-templated transcription"/>
    <property type="evidence" value="ECO:0007669"/>
    <property type="project" value="InterPro"/>
</dbReference>
<dbReference type="EMBL" id="JAIWOZ010000002">
    <property type="protein sequence ID" value="KAH6608359.1"/>
    <property type="molecule type" value="Genomic_DNA"/>
</dbReference>
<comment type="caution">
    <text evidence="3">The sequence shown here is derived from an EMBL/GenBank/DDBJ whole genome shotgun (WGS) entry which is preliminary data.</text>
</comment>
<dbReference type="Proteomes" id="UP000827724">
    <property type="component" value="Unassembled WGS sequence"/>
</dbReference>
<accession>A0A9P8TX56</accession>
<dbReference type="OrthoDB" id="4161332at2759"/>
<protein>
    <recommendedName>
        <fullName evidence="2">Xylanolytic transcriptional activator regulatory domain-containing protein</fullName>
    </recommendedName>
</protein>
<evidence type="ECO:0000313" key="3">
    <source>
        <dbReference type="EMBL" id="KAH6608359.1"/>
    </source>
</evidence>
<dbReference type="InterPro" id="IPR052761">
    <property type="entry name" value="Fungal_Detox/Toxin_TFs"/>
</dbReference>
<dbReference type="GO" id="GO:0003677">
    <property type="term" value="F:DNA binding"/>
    <property type="evidence" value="ECO:0007669"/>
    <property type="project" value="InterPro"/>
</dbReference>
<name>A0A9P8TX56_9HYPO</name>
<dbReference type="InterPro" id="IPR007219">
    <property type="entry name" value="XnlR_reg_dom"/>
</dbReference>
<dbReference type="Pfam" id="PF04082">
    <property type="entry name" value="Fungal_trans"/>
    <property type="match status" value="1"/>
</dbReference>
<dbReference type="GO" id="GO:0008270">
    <property type="term" value="F:zinc ion binding"/>
    <property type="evidence" value="ECO:0007669"/>
    <property type="project" value="InterPro"/>
</dbReference>